<sequence length="268" mass="30349">MATRTPPALMDELVEEILVRIPPDDPARLVRASIACKRWCRLVCDPGFRRRFRERHRTPPLLGVIRYCHVRGRDRVARFVSTCSFRPRRADRHGWRAIDCRLGRVLLRSEPWSSRSVFAVWDPVTDAQRELPALPQSPSLYNSIHTNAAVLCAGRGGCNHLDCHSGPYLVSGGLGCVTEQRSALYQWSREAGPDRDMRWVQSKLIEYKIPVGRTMITLDVFGFADGSGVIYVGTDNGAFMTDLKSGRFMKVGGMLKKVCSQFRYHITL</sequence>
<gene>
    <name evidence="2" type="ORF">NCGR_LOCUS14156</name>
</gene>
<name>A0A811NB40_9POAL</name>
<evidence type="ECO:0000313" key="2">
    <source>
        <dbReference type="EMBL" id="CAD6220724.1"/>
    </source>
</evidence>
<accession>A0A811NB40</accession>
<dbReference type="InterPro" id="IPR001810">
    <property type="entry name" value="F-box_dom"/>
</dbReference>
<dbReference type="PANTHER" id="PTHR32133:SF386">
    <property type="entry name" value="F-BOX DOMAIN-CONTAINING PROTEIN"/>
    <property type="match status" value="1"/>
</dbReference>
<keyword evidence="3" id="KW-1185">Reference proteome</keyword>
<evidence type="ECO:0000259" key="1">
    <source>
        <dbReference type="Pfam" id="PF00646"/>
    </source>
</evidence>
<dbReference type="Proteomes" id="UP000604825">
    <property type="component" value="Unassembled WGS sequence"/>
</dbReference>
<dbReference type="Pfam" id="PF00646">
    <property type="entry name" value="F-box"/>
    <property type="match status" value="1"/>
</dbReference>
<protein>
    <recommendedName>
        <fullName evidence="1">F-box domain-containing protein</fullName>
    </recommendedName>
</protein>
<evidence type="ECO:0000313" key="3">
    <source>
        <dbReference type="Proteomes" id="UP000604825"/>
    </source>
</evidence>
<reference evidence="2" key="1">
    <citation type="submission" date="2020-10" db="EMBL/GenBank/DDBJ databases">
        <authorList>
            <person name="Han B."/>
            <person name="Lu T."/>
            <person name="Zhao Q."/>
            <person name="Huang X."/>
            <person name="Zhao Y."/>
        </authorList>
    </citation>
    <scope>NUCLEOTIDE SEQUENCE</scope>
</reference>
<feature type="domain" description="F-box" evidence="1">
    <location>
        <begin position="11"/>
        <end position="50"/>
    </location>
</feature>
<dbReference type="OrthoDB" id="679083at2759"/>
<comment type="caution">
    <text evidence="2">The sequence shown here is derived from an EMBL/GenBank/DDBJ whole genome shotgun (WGS) entry which is preliminary data.</text>
</comment>
<dbReference type="EMBL" id="CAJGYO010000003">
    <property type="protein sequence ID" value="CAD6220724.1"/>
    <property type="molecule type" value="Genomic_DNA"/>
</dbReference>
<proteinExistence type="predicted"/>
<organism evidence="2 3">
    <name type="scientific">Miscanthus lutarioriparius</name>
    <dbReference type="NCBI Taxonomy" id="422564"/>
    <lineage>
        <taxon>Eukaryota</taxon>
        <taxon>Viridiplantae</taxon>
        <taxon>Streptophyta</taxon>
        <taxon>Embryophyta</taxon>
        <taxon>Tracheophyta</taxon>
        <taxon>Spermatophyta</taxon>
        <taxon>Magnoliopsida</taxon>
        <taxon>Liliopsida</taxon>
        <taxon>Poales</taxon>
        <taxon>Poaceae</taxon>
        <taxon>PACMAD clade</taxon>
        <taxon>Panicoideae</taxon>
        <taxon>Andropogonodae</taxon>
        <taxon>Andropogoneae</taxon>
        <taxon>Saccharinae</taxon>
        <taxon>Miscanthus</taxon>
    </lineage>
</organism>
<dbReference type="AlphaFoldDB" id="A0A811NB40"/>
<dbReference type="SUPFAM" id="SSF81383">
    <property type="entry name" value="F-box domain"/>
    <property type="match status" value="1"/>
</dbReference>
<dbReference type="PANTHER" id="PTHR32133">
    <property type="entry name" value="OS07G0120400 PROTEIN"/>
    <property type="match status" value="1"/>
</dbReference>
<dbReference type="InterPro" id="IPR036047">
    <property type="entry name" value="F-box-like_dom_sf"/>
</dbReference>